<dbReference type="PANTHER" id="PTHR22619:SF0">
    <property type="entry name" value="ZINC FINGER SWIM DOMAIN-CONTAINING PROTEIN 6-LIKE PROTEIN"/>
    <property type="match status" value="1"/>
</dbReference>
<evidence type="ECO:0000313" key="7">
    <source>
        <dbReference type="Proteomes" id="UP000326759"/>
    </source>
</evidence>
<comment type="caution">
    <text evidence="6">The sequence shown here is derived from an EMBL/GenBank/DDBJ whole genome shotgun (WGS) entry which is preliminary data.</text>
</comment>
<proteinExistence type="predicted"/>
<accession>A0A5N5T0M5</accession>
<dbReference type="AlphaFoldDB" id="A0A5N5T0M5"/>
<evidence type="ECO:0000256" key="4">
    <source>
        <dbReference type="SAM" id="MobiDB-lite"/>
    </source>
</evidence>
<dbReference type="GO" id="GO:0008270">
    <property type="term" value="F:zinc ion binding"/>
    <property type="evidence" value="ECO:0007669"/>
    <property type="project" value="UniProtKB-KW"/>
</dbReference>
<sequence length="917" mass="104080">MDRQQLQKLVQYLISEHHTEVLPTAQRLADQILQQTHPINSIQGAPDPTAGGSAEEEHCWHLDAEQVKQQVGQYLTQPVYFNANKQLYFMFSKVREMERARDSNGAKMLMMITEQFLNDPRLLLWKTNGNPMSEKNRQHWDQIDSSDEDELRHRDRQRDDSQNRIAPEHSLNRFQNNILPNRDQRERDRRSSHRRHKKRRRLTPPRTIFHRAIDACSMTWEDEHLKAILSGETSVLRKNRHPSSYFNEHGQPLWKERVTVACSRVDALRSHGYTSEGLRLAVAVVRTMKQAQKEAYIWWGSKREEVLPRCSLSGACRSFGSGSGWIGHPLDPITCLFDTLAEASLMPEDLPRFQYHSDWLGVSNEETTTLTPLRYRHVPVPDANEPWESYLTLALEAALIGLGQQRAMPPGMYAQEKACKQEEKMILKLQELTFDSPLLTVLRRQARLLLEGGPFSGLGEGIHPESVPMHTFAKFLFTSLLPHDPDLAYQLGLRAIRLPILEDHDDVDDPVSGNVSSLVLSRYPRWFTLTHIETQQCALACTMINAAKNDVLRLRSVLDSSLRNIHSSSHLFKLAQDAFRLGLPSEGQRNTLLLNAALELGLQVMRMTLSSLNWRRREMVRWLVTCATEVGVSALISIMQSWYSLFTPTEATGAVASTIMSHTTVMRLQLDRAKQDELAACARSLALQCATKDPPNCALNALTLCESDPGSFEAAYQVVVDAAAHTMTSSQLFTIARYMEHRGYPHRAYTLATLAMQSVHLAYNQDTHPAINDIHWAVALAHSLGRGELSQMLPILVKNVQCATVLSDVLRRCSLSAPGIACPDSKRRPIKPLAFDKAPLRGLLDATILAYINTTNSRLTHISPRHYQDFIDFLTKAHETFMLAHDGHIQFAQLIENMKVAYKGKKKLMCLVRERFG</sequence>
<organism evidence="6 7">
    <name type="scientific">Armadillidium nasatum</name>
    <dbReference type="NCBI Taxonomy" id="96803"/>
    <lineage>
        <taxon>Eukaryota</taxon>
        <taxon>Metazoa</taxon>
        <taxon>Ecdysozoa</taxon>
        <taxon>Arthropoda</taxon>
        <taxon>Crustacea</taxon>
        <taxon>Multicrustacea</taxon>
        <taxon>Malacostraca</taxon>
        <taxon>Eumalacostraca</taxon>
        <taxon>Peracarida</taxon>
        <taxon>Isopoda</taxon>
        <taxon>Oniscidea</taxon>
        <taxon>Crinocheta</taxon>
        <taxon>Armadillidiidae</taxon>
        <taxon>Armadillidium</taxon>
    </lineage>
</organism>
<keyword evidence="1" id="KW-0479">Metal-binding</keyword>
<feature type="compositionally biased region" description="Basic residues" evidence="4">
    <location>
        <begin position="190"/>
        <end position="203"/>
    </location>
</feature>
<keyword evidence="3" id="KW-0862">Zinc</keyword>
<gene>
    <name evidence="6" type="primary">ZSWIM6</name>
    <name evidence="6" type="ORF">Anas_02701</name>
</gene>
<dbReference type="PANTHER" id="PTHR22619">
    <property type="entry name" value="ZINC FINGER SWIM DOMAIN CONTAINING PROTEIN 4, 5, 6"/>
    <property type="match status" value="1"/>
</dbReference>
<evidence type="ECO:0000313" key="6">
    <source>
        <dbReference type="EMBL" id="KAB7499852.1"/>
    </source>
</evidence>
<reference evidence="6 7" key="1">
    <citation type="journal article" date="2019" name="PLoS Biol.">
        <title>Sex chromosomes control vertical transmission of feminizing Wolbachia symbionts in an isopod.</title>
        <authorList>
            <person name="Becking T."/>
            <person name="Chebbi M.A."/>
            <person name="Giraud I."/>
            <person name="Moumen B."/>
            <person name="Laverre T."/>
            <person name="Caubet Y."/>
            <person name="Peccoud J."/>
            <person name="Gilbert C."/>
            <person name="Cordaux R."/>
        </authorList>
    </citation>
    <scope>NUCLEOTIDE SEQUENCE [LARGE SCALE GENOMIC DNA]</scope>
    <source>
        <strain evidence="6">ANa2</strain>
        <tissue evidence="6">Whole body excluding digestive tract and cuticle</tissue>
    </source>
</reference>
<dbReference type="EMBL" id="SEYY01016324">
    <property type="protein sequence ID" value="KAB7499852.1"/>
    <property type="molecule type" value="Genomic_DNA"/>
</dbReference>
<name>A0A5N5T0M5_9CRUS</name>
<keyword evidence="7" id="KW-1185">Reference proteome</keyword>
<dbReference type="Pfam" id="PF21055">
    <property type="entry name" value="ZSWIM4-8_C"/>
    <property type="match status" value="1"/>
</dbReference>
<feature type="domain" description="ZSWIM4-8 C-terminal" evidence="5">
    <location>
        <begin position="731"/>
        <end position="908"/>
    </location>
</feature>
<evidence type="ECO:0000256" key="2">
    <source>
        <dbReference type="ARBA" id="ARBA00022771"/>
    </source>
</evidence>
<keyword evidence="2" id="KW-0863">Zinc-finger</keyword>
<dbReference type="OrthoDB" id="6347577at2759"/>
<dbReference type="Proteomes" id="UP000326759">
    <property type="component" value="Unassembled WGS sequence"/>
</dbReference>
<dbReference type="InterPro" id="IPR048370">
    <property type="entry name" value="ZSWIM4-8_C"/>
</dbReference>
<protein>
    <submittedName>
        <fullName evidence="6">Zinc finger SWIM domain-containing protein 6</fullName>
    </submittedName>
</protein>
<evidence type="ECO:0000259" key="5">
    <source>
        <dbReference type="Pfam" id="PF21055"/>
    </source>
</evidence>
<dbReference type="GO" id="GO:0031462">
    <property type="term" value="C:Cul2-RING ubiquitin ligase complex"/>
    <property type="evidence" value="ECO:0007669"/>
    <property type="project" value="TreeGrafter"/>
</dbReference>
<feature type="region of interest" description="Disordered" evidence="4">
    <location>
        <begin position="128"/>
        <end position="204"/>
    </location>
</feature>
<feature type="compositionally biased region" description="Basic and acidic residues" evidence="4">
    <location>
        <begin position="150"/>
        <end position="171"/>
    </location>
</feature>
<evidence type="ECO:0000256" key="3">
    <source>
        <dbReference type="ARBA" id="ARBA00022833"/>
    </source>
</evidence>
<evidence type="ECO:0000256" key="1">
    <source>
        <dbReference type="ARBA" id="ARBA00022723"/>
    </source>
</evidence>